<reference evidence="5" key="1">
    <citation type="submission" date="2017-02" db="UniProtKB">
        <authorList>
            <consortium name="WormBaseParasite"/>
        </authorList>
    </citation>
    <scope>IDENTIFICATION</scope>
</reference>
<evidence type="ECO:0000313" key="4">
    <source>
        <dbReference type="Proteomes" id="UP000271162"/>
    </source>
</evidence>
<protein>
    <submittedName>
        <fullName evidence="5">Transposase_22 domain-containing protein</fullName>
    </submittedName>
</protein>
<sequence length="285" mass="31777">MVPSSATSFRPCEDALDEETPLGPEGVDFDLTTAIEAVAASADVPDCLKKVLMAIVVNLNKVMANKDKEISELRIENDHLRKQLSLLEDKLSVAHSQSMNLNSCFPPIDTASSKTGVESIVNDPPNSTFFRESCNQCSESERLRSLVFIGVPELHSLSNRDRIDHDLNGVRDILDFLHVQCDPVTVYRLGKPMTDRSRKLKVVLPARVFQNMTLQRCHRLRFFSKWRVFIRPSLPINERKRSRDTRSTSLPASVAQSSVVVQPSQGGGQAFIAGPAGMKRSFLKE</sequence>
<dbReference type="Proteomes" id="UP000271162">
    <property type="component" value="Unassembled WGS sequence"/>
</dbReference>
<dbReference type="OMA" id="FRESCNQ"/>
<reference evidence="3 4" key="2">
    <citation type="submission" date="2018-11" db="EMBL/GenBank/DDBJ databases">
        <authorList>
            <consortium name="Pathogen Informatics"/>
        </authorList>
    </citation>
    <scope>NUCLEOTIDE SEQUENCE [LARGE SCALE GENOMIC DNA]</scope>
</reference>
<dbReference type="STRING" id="27835.A0A0N4YJE8"/>
<feature type="region of interest" description="Disordered" evidence="2">
    <location>
        <begin position="1"/>
        <end position="23"/>
    </location>
</feature>
<evidence type="ECO:0000256" key="1">
    <source>
        <dbReference type="SAM" id="Coils"/>
    </source>
</evidence>
<keyword evidence="1" id="KW-0175">Coiled coil</keyword>
<feature type="coiled-coil region" evidence="1">
    <location>
        <begin position="56"/>
        <end position="90"/>
    </location>
</feature>
<proteinExistence type="predicted"/>
<evidence type="ECO:0000313" key="5">
    <source>
        <dbReference type="WBParaSite" id="NBR_0001708401-mRNA-1"/>
    </source>
</evidence>
<dbReference type="AlphaFoldDB" id="A0A0N4YJE8"/>
<name>A0A0N4YJE8_NIPBR</name>
<evidence type="ECO:0000313" key="3">
    <source>
        <dbReference type="EMBL" id="VDL80698.1"/>
    </source>
</evidence>
<keyword evidence="4" id="KW-1185">Reference proteome</keyword>
<organism evidence="5">
    <name type="scientific">Nippostrongylus brasiliensis</name>
    <name type="common">Rat hookworm</name>
    <dbReference type="NCBI Taxonomy" id="27835"/>
    <lineage>
        <taxon>Eukaryota</taxon>
        <taxon>Metazoa</taxon>
        <taxon>Ecdysozoa</taxon>
        <taxon>Nematoda</taxon>
        <taxon>Chromadorea</taxon>
        <taxon>Rhabditida</taxon>
        <taxon>Rhabditina</taxon>
        <taxon>Rhabditomorpha</taxon>
        <taxon>Strongyloidea</taxon>
        <taxon>Heligmosomidae</taxon>
        <taxon>Nippostrongylus</taxon>
    </lineage>
</organism>
<evidence type="ECO:0000256" key="2">
    <source>
        <dbReference type="SAM" id="MobiDB-lite"/>
    </source>
</evidence>
<dbReference type="WBParaSite" id="NBR_0001708401-mRNA-1">
    <property type="protein sequence ID" value="NBR_0001708401-mRNA-1"/>
    <property type="gene ID" value="NBR_0001708401"/>
</dbReference>
<dbReference type="EMBL" id="UYSL01022553">
    <property type="protein sequence ID" value="VDL80698.1"/>
    <property type="molecule type" value="Genomic_DNA"/>
</dbReference>
<accession>A0A0N4YJE8</accession>
<gene>
    <name evidence="3" type="ORF">NBR_LOCUS17085</name>
</gene>